<dbReference type="GO" id="GO:0016987">
    <property type="term" value="F:sigma factor activity"/>
    <property type="evidence" value="ECO:0007669"/>
    <property type="project" value="UniProtKB-KW"/>
</dbReference>
<dbReference type="InterPro" id="IPR007627">
    <property type="entry name" value="RNA_pol_sigma70_r2"/>
</dbReference>
<dbReference type="PANTHER" id="PTHR43133:SF25">
    <property type="entry name" value="RNA POLYMERASE SIGMA FACTOR RFAY-RELATED"/>
    <property type="match status" value="1"/>
</dbReference>
<dbReference type="InterPro" id="IPR039425">
    <property type="entry name" value="RNA_pol_sigma-70-like"/>
</dbReference>
<dbReference type="Gene3D" id="1.10.1740.10">
    <property type="match status" value="1"/>
</dbReference>
<comment type="similarity">
    <text evidence="1">Belongs to the sigma-70 factor family. ECF subfamily.</text>
</comment>
<dbReference type="Proteomes" id="UP000323221">
    <property type="component" value="Unassembled WGS sequence"/>
</dbReference>
<evidence type="ECO:0000256" key="3">
    <source>
        <dbReference type="ARBA" id="ARBA00023082"/>
    </source>
</evidence>
<evidence type="ECO:0000256" key="1">
    <source>
        <dbReference type="ARBA" id="ARBA00010641"/>
    </source>
</evidence>
<dbReference type="Gene3D" id="1.10.10.10">
    <property type="entry name" value="Winged helix-like DNA-binding domain superfamily/Winged helix DNA-binding domain"/>
    <property type="match status" value="1"/>
</dbReference>
<dbReference type="EMBL" id="VOIR01000011">
    <property type="protein sequence ID" value="KAA6436280.1"/>
    <property type="molecule type" value="Genomic_DNA"/>
</dbReference>
<dbReference type="Pfam" id="PF08281">
    <property type="entry name" value="Sigma70_r4_2"/>
    <property type="match status" value="1"/>
</dbReference>
<dbReference type="GO" id="GO:0003677">
    <property type="term" value="F:DNA binding"/>
    <property type="evidence" value="ECO:0007669"/>
    <property type="project" value="InterPro"/>
</dbReference>
<feature type="domain" description="RNA polymerase sigma-70 region 2" evidence="5">
    <location>
        <begin position="29"/>
        <end position="96"/>
    </location>
</feature>
<dbReference type="SUPFAM" id="SSF88946">
    <property type="entry name" value="Sigma2 domain of RNA polymerase sigma factors"/>
    <property type="match status" value="1"/>
</dbReference>
<evidence type="ECO:0000259" key="6">
    <source>
        <dbReference type="Pfam" id="PF08281"/>
    </source>
</evidence>
<evidence type="ECO:0000259" key="5">
    <source>
        <dbReference type="Pfam" id="PF04542"/>
    </source>
</evidence>
<dbReference type="AlphaFoldDB" id="A0A5M8QMR7"/>
<evidence type="ECO:0000256" key="2">
    <source>
        <dbReference type="ARBA" id="ARBA00023015"/>
    </source>
</evidence>
<keyword evidence="3" id="KW-0731">Sigma factor</keyword>
<gene>
    <name evidence="7" type="ORF">FQ330_02400</name>
</gene>
<dbReference type="NCBIfam" id="TIGR02937">
    <property type="entry name" value="sigma70-ECF"/>
    <property type="match status" value="1"/>
</dbReference>
<keyword evidence="4" id="KW-0804">Transcription</keyword>
<dbReference type="SUPFAM" id="SSF88659">
    <property type="entry name" value="Sigma3 and sigma4 domains of RNA polymerase sigma factors"/>
    <property type="match status" value="1"/>
</dbReference>
<accession>A0A5M8QMR7</accession>
<organism evidence="7 8">
    <name type="scientific">Agrococcus sediminis</name>
    <dbReference type="NCBI Taxonomy" id="2599924"/>
    <lineage>
        <taxon>Bacteria</taxon>
        <taxon>Bacillati</taxon>
        <taxon>Actinomycetota</taxon>
        <taxon>Actinomycetes</taxon>
        <taxon>Micrococcales</taxon>
        <taxon>Microbacteriaceae</taxon>
        <taxon>Agrococcus</taxon>
    </lineage>
</organism>
<dbReference type="InterPro" id="IPR013324">
    <property type="entry name" value="RNA_pol_sigma_r3/r4-like"/>
</dbReference>
<sequence>MRDVDLSQTDAQLWRAVVRGDGVAFAAIFDRHGDRVWRHAWRLMQHRQDTEDVTAAAFAEAWRRRARVRIVDDSVLPWLLVTTTNCARNARRSIRRNERLIAHIPLGPDAPDTADVAADRLERLDAGSAVAQALRELPETDARLIALVMLEGLPLADAAAAMGVGYGAAKTRIHRAKQRLRGRLEAAGARLDEVSA</sequence>
<name>A0A5M8QMR7_9MICO</name>
<dbReference type="OrthoDB" id="3747638at2"/>
<evidence type="ECO:0000313" key="7">
    <source>
        <dbReference type="EMBL" id="KAA6436280.1"/>
    </source>
</evidence>
<evidence type="ECO:0000256" key="4">
    <source>
        <dbReference type="ARBA" id="ARBA00023163"/>
    </source>
</evidence>
<dbReference type="PANTHER" id="PTHR43133">
    <property type="entry name" value="RNA POLYMERASE ECF-TYPE SIGMA FACTO"/>
    <property type="match status" value="1"/>
</dbReference>
<keyword evidence="8" id="KW-1185">Reference proteome</keyword>
<proteinExistence type="inferred from homology"/>
<evidence type="ECO:0000313" key="8">
    <source>
        <dbReference type="Proteomes" id="UP000323221"/>
    </source>
</evidence>
<dbReference type="Pfam" id="PF04542">
    <property type="entry name" value="Sigma70_r2"/>
    <property type="match status" value="1"/>
</dbReference>
<dbReference type="InterPro" id="IPR036388">
    <property type="entry name" value="WH-like_DNA-bd_sf"/>
</dbReference>
<reference evidence="7 8" key="1">
    <citation type="submission" date="2019-08" db="EMBL/GenBank/DDBJ databases">
        <title>Agrococcus lahaulensis sp. nov., isolated from a cold desert of the Indian Himalayas.</title>
        <authorList>
            <person name="Qu J.H."/>
        </authorList>
    </citation>
    <scope>NUCLEOTIDE SEQUENCE [LARGE SCALE GENOMIC DNA]</scope>
    <source>
        <strain evidence="7 8">NS18</strain>
    </source>
</reference>
<protein>
    <submittedName>
        <fullName evidence="7">RNA polymerase sigma factor</fullName>
    </submittedName>
</protein>
<dbReference type="InterPro" id="IPR013249">
    <property type="entry name" value="RNA_pol_sigma70_r4_t2"/>
</dbReference>
<comment type="caution">
    <text evidence="7">The sequence shown here is derived from an EMBL/GenBank/DDBJ whole genome shotgun (WGS) entry which is preliminary data.</text>
</comment>
<dbReference type="CDD" id="cd06171">
    <property type="entry name" value="Sigma70_r4"/>
    <property type="match status" value="1"/>
</dbReference>
<dbReference type="InterPro" id="IPR014284">
    <property type="entry name" value="RNA_pol_sigma-70_dom"/>
</dbReference>
<dbReference type="GO" id="GO:0006352">
    <property type="term" value="P:DNA-templated transcription initiation"/>
    <property type="evidence" value="ECO:0007669"/>
    <property type="project" value="InterPro"/>
</dbReference>
<dbReference type="InterPro" id="IPR013325">
    <property type="entry name" value="RNA_pol_sigma_r2"/>
</dbReference>
<feature type="domain" description="RNA polymerase sigma factor 70 region 4 type 2" evidence="6">
    <location>
        <begin position="129"/>
        <end position="180"/>
    </location>
</feature>
<keyword evidence="2" id="KW-0805">Transcription regulation</keyword>